<name>A0A182F676_ANOAL</name>
<dbReference type="Pfam" id="PF00083">
    <property type="entry name" value="Sugar_tr"/>
    <property type="match status" value="1"/>
</dbReference>
<feature type="domain" description="Major facilitator superfamily (MFS) profile" evidence="12">
    <location>
        <begin position="28"/>
        <end position="455"/>
    </location>
</feature>
<dbReference type="PRINTS" id="PR00171">
    <property type="entry name" value="SUGRTRNSPORT"/>
</dbReference>
<dbReference type="PROSITE" id="PS00217">
    <property type="entry name" value="SUGAR_TRANSPORT_2"/>
    <property type="match status" value="1"/>
</dbReference>
<keyword evidence="5" id="KW-0812">Transmembrane</keyword>
<proteinExistence type="inferred from homology"/>
<evidence type="ECO:0000259" key="12">
    <source>
        <dbReference type="PROSITE" id="PS50850"/>
    </source>
</evidence>
<evidence type="ECO:0000256" key="3">
    <source>
        <dbReference type="ARBA" id="ARBA00022475"/>
    </source>
</evidence>
<keyword evidence="4" id="KW-0762">Sugar transport</keyword>
<evidence type="ECO:0000313" key="14">
    <source>
        <dbReference type="Proteomes" id="UP000069272"/>
    </source>
</evidence>
<evidence type="ECO:0000256" key="6">
    <source>
        <dbReference type="ARBA" id="ARBA00022989"/>
    </source>
</evidence>
<keyword evidence="3" id="KW-1003">Cell membrane</keyword>
<dbReference type="SUPFAM" id="SSF103473">
    <property type="entry name" value="MFS general substrate transporter"/>
    <property type="match status" value="1"/>
</dbReference>
<reference evidence="13 14" key="1">
    <citation type="journal article" date="2017" name="G3 (Bethesda)">
        <title>The Physical Genome Mapping of Anopheles albimanus Corrected Scaffold Misassemblies and Identified Interarm Rearrangements in Genus Anopheles.</title>
        <authorList>
            <person name="Artemov G.N."/>
            <person name="Peery A.N."/>
            <person name="Jiang X."/>
            <person name="Tu Z."/>
            <person name="Stegniy V.N."/>
            <person name="Sharakhova M.V."/>
            <person name="Sharakhov I.V."/>
        </authorList>
    </citation>
    <scope>NUCLEOTIDE SEQUENCE [LARGE SCALE GENOMIC DNA]</scope>
    <source>
        <strain evidence="13 14">ALBI9_A</strain>
    </source>
</reference>
<sequence length="482" mass="51932">MAFVASSTASSSSSPWTAVGRYRNEYLAAVAATLCIFMVVCTNAWTSPALPKLLTEPNPPISITADDGSWIMAIQALGGIPGMLIGGLTVDRYGRKWPFVCSAGPVIAGWVMIALARSTVLLYLARFLFGVSYGVGYAIAPIYLGEIASAEIRGTVGSFVTAMAKVAFMFEYSVGPYVSFEALAWLSLTGVALFLATFLWMPESPHFLLVQGRHTEALACLRWLRRRPNVQDELDGMLKSIDRTGTAGDRRSVRDLLVPAYRHQLALVLILAFGMQLTGAQAILGYAQTIFAKISTDLTPPEMSIILGAVQLVTVLFPVLLVDRLGRRPIMLWSTGGSAVGLLLCSVYFTLDVTDGVEVGPYGWVSFVGLVVFVVMYAFGLATVPFAILSEIFPRNIRASANALYGVLSAIIIFAVVKLFQVAADGVGVYLPFWVFTGCTAVMFLLVYLYLPETKGKSLDEVHALIAGRSNGRGKSVAGISR</sequence>
<evidence type="ECO:0000256" key="11">
    <source>
        <dbReference type="ARBA" id="ARBA00069106"/>
    </source>
</evidence>
<dbReference type="AlphaFoldDB" id="A0A182F676"/>
<dbReference type="RefSeq" id="XP_035772533.1">
    <property type="nucleotide sequence ID" value="XM_035916640.1"/>
</dbReference>
<accession>A0A182F676</accession>
<dbReference type="GO" id="GO:0015574">
    <property type="term" value="F:trehalose transmembrane transporter activity"/>
    <property type="evidence" value="ECO:0007669"/>
    <property type="project" value="UniProtKB-ARBA"/>
</dbReference>
<dbReference type="GeneID" id="118456139"/>
<evidence type="ECO:0000256" key="4">
    <source>
        <dbReference type="ARBA" id="ARBA00022597"/>
    </source>
</evidence>
<dbReference type="InterPro" id="IPR050549">
    <property type="entry name" value="MFS_Trehalose_Transporter"/>
</dbReference>
<keyword evidence="8" id="KW-0325">Glycoprotein</keyword>
<evidence type="ECO:0000313" key="13">
    <source>
        <dbReference type="EnsemblMetazoa" id="AALB001977-PA"/>
    </source>
</evidence>
<dbReference type="InterPro" id="IPR005828">
    <property type="entry name" value="MFS_sugar_transport-like"/>
</dbReference>
<keyword evidence="2" id="KW-0813">Transport</keyword>
<dbReference type="OrthoDB" id="6133115at2759"/>
<dbReference type="InterPro" id="IPR036259">
    <property type="entry name" value="MFS_trans_sf"/>
</dbReference>
<comment type="subcellular location">
    <subcellularLocation>
        <location evidence="1">Cell membrane</location>
        <topology evidence="1">Multi-pass membrane protein</topology>
    </subcellularLocation>
</comment>
<evidence type="ECO:0000256" key="7">
    <source>
        <dbReference type="ARBA" id="ARBA00023136"/>
    </source>
</evidence>
<dbReference type="InterPro" id="IPR020846">
    <property type="entry name" value="MFS_dom"/>
</dbReference>
<keyword evidence="7" id="KW-0472">Membrane</keyword>
<dbReference type="InterPro" id="IPR005829">
    <property type="entry name" value="Sugar_transporter_CS"/>
</dbReference>
<comment type="similarity">
    <text evidence="9">Belongs to the major facilitator superfamily. Sugar transporter (TC 2.A.1.1) family. Trehalose transporter subfamily.</text>
</comment>
<evidence type="ECO:0000256" key="1">
    <source>
        <dbReference type="ARBA" id="ARBA00004651"/>
    </source>
</evidence>
<dbReference type="InterPro" id="IPR003663">
    <property type="entry name" value="Sugar/inositol_transpt"/>
</dbReference>
<dbReference type="STRING" id="7167.A0A182F676"/>
<evidence type="ECO:0000256" key="8">
    <source>
        <dbReference type="ARBA" id="ARBA00023180"/>
    </source>
</evidence>
<dbReference type="VEuPathDB" id="VectorBase:AALB001977"/>
<organism evidence="13 14">
    <name type="scientific">Anopheles albimanus</name>
    <name type="common">New world malaria mosquito</name>
    <dbReference type="NCBI Taxonomy" id="7167"/>
    <lineage>
        <taxon>Eukaryota</taxon>
        <taxon>Metazoa</taxon>
        <taxon>Ecdysozoa</taxon>
        <taxon>Arthropoda</taxon>
        <taxon>Hexapoda</taxon>
        <taxon>Insecta</taxon>
        <taxon>Pterygota</taxon>
        <taxon>Neoptera</taxon>
        <taxon>Endopterygota</taxon>
        <taxon>Diptera</taxon>
        <taxon>Nematocera</taxon>
        <taxon>Culicoidea</taxon>
        <taxon>Culicidae</taxon>
        <taxon>Anophelinae</taxon>
        <taxon>Anopheles</taxon>
    </lineage>
</organism>
<dbReference type="PROSITE" id="PS50850">
    <property type="entry name" value="MFS"/>
    <property type="match status" value="1"/>
</dbReference>
<keyword evidence="14" id="KW-1185">Reference proteome</keyword>
<reference evidence="13" key="2">
    <citation type="submission" date="2022-08" db="UniProtKB">
        <authorList>
            <consortium name="EnsemblMetazoa"/>
        </authorList>
    </citation>
    <scope>IDENTIFICATION</scope>
    <source>
        <strain evidence="13">STECLA/ALBI9_A</strain>
    </source>
</reference>
<dbReference type="KEGG" id="aali:118456139"/>
<comment type="function">
    <text evidence="10">High-capacity facilitative transporter for trehalose. Does not transport maltose, sucrose or lactose. Mediates the bidirectional transfer of trehalose. Responsible for the transport of trehalose synthesized in the fat body and the incorporation of trehalose into other tissues that require a carbon source, thereby regulating trehalose levels in the hemolymph.</text>
</comment>
<dbReference type="Gene3D" id="1.20.1250.20">
    <property type="entry name" value="MFS general substrate transporter like domains"/>
    <property type="match status" value="1"/>
</dbReference>
<evidence type="ECO:0000256" key="10">
    <source>
        <dbReference type="ARBA" id="ARBA00060205"/>
    </source>
</evidence>
<evidence type="ECO:0000256" key="9">
    <source>
        <dbReference type="ARBA" id="ARBA00024348"/>
    </source>
</evidence>
<dbReference type="FunFam" id="1.20.1250.20:FF:000055">
    <property type="entry name" value="Facilitated trehalose transporter Tret1-2 homolog"/>
    <property type="match status" value="1"/>
</dbReference>
<evidence type="ECO:0000256" key="2">
    <source>
        <dbReference type="ARBA" id="ARBA00022448"/>
    </source>
</evidence>
<dbReference type="Proteomes" id="UP000069272">
    <property type="component" value="Chromosome 2L"/>
</dbReference>
<dbReference type="GO" id="GO:0005886">
    <property type="term" value="C:plasma membrane"/>
    <property type="evidence" value="ECO:0007669"/>
    <property type="project" value="UniProtKB-SubCell"/>
</dbReference>
<evidence type="ECO:0000256" key="5">
    <source>
        <dbReference type="ARBA" id="ARBA00022692"/>
    </source>
</evidence>
<dbReference type="PROSITE" id="PS00216">
    <property type="entry name" value="SUGAR_TRANSPORT_1"/>
    <property type="match status" value="1"/>
</dbReference>
<dbReference type="PANTHER" id="PTHR48021">
    <property type="match status" value="1"/>
</dbReference>
<keyword evidence="6" id="KW-1133">Transmembrane helix</keyword>
<dbReference type="PANTHER" id="PTHR48021:SF46">
    <property type="entry name" value="MAJOR FACILITATOR SUPERFAMILY (MFS) PROFILE DOMAIN-CONTAINING PROTEIN"/>
    <property type="match status" value="1"/>
</dbReference>
<dbReference type="VEuPathDB" id="VectorBase:AALB20_027286"/>
<dbReference type="EnsemblMetazoa" id="AALB001977-RA">
    <property type="protein sequence ID" value="AALB001977-PA"/>
    <property type="gene ID" value="AALB001977"/>
</dbReference>
<protein>
    <recommendedName>
        <fullName evidence="11">Facilitated trehalose transporter Tret1</fullName>
    </recommendedName>
</protein>